<dbReference type="PRINTS" id="PR00598">
    <property type="entry name" value="HTHMARR"/>
</dbReference>
<dbReference type="GO" id="GO:0006950">
    <property type="term" value="P:response to stress"/>
    <property type="evidence" value="ECO:0007669"/>
    <property type="project" value="TreeGrafter"/>
</dbReference>
<dbReference type="Gene3D" id="1.10.10.10">
    <property type="entry name" value="Winged helix-like DNA-binding domain superfamily/Winged helix DNA-binding domain"/>
    <property type="match status" value="1"/>
</dbReference>
<dbReference type="SUPFAM" id="SSF46785">
    <property type="entry name" value="Winged helix' DNA-binding domain"/>
    <property type="match status" value="1"/>
</dbReference>
<dbReference type="PANTHER" id="PTHR33164:SF106">
    <property type="entry name" value="TRANSCRIPTIONAL REGULATORY PROTEIN"/>
    <property type="match status" value="1"/>
</dbReference>
<evidence type="ECO:0000313" key="2">
    <source>
        <dbReference type="EMBL" id="WOQ69982.1"/>
    </source>
</evidence>
<keyword evidence="3" id="KW-1185">Reference proteome</keyword>
<sequence length="151" mass="15981">MNDDTGQVRAALAAYRAAAVAADRAVSDTLGVGQNDLAVVRLLLDAEGREQTLTPRDVALALGISTASTTALIDRLESAGVVAREPNPRDRRSLILRARADAASAVRAHVFASVDAERAVVDALSPEHREVLLRALGDLTAAADDVVRRHR</sequence>
<evidence type="ECO:0000313" key="3">
    <source>
        <dbReference type="Proteomes" id="UP001329313"/>
    </source>
</evidence>
<dbReference type="InterPro" id="IPR036390">
    <property type="entry name" value="WH_DNA-bd_sf"/>
</dbReference>
<dbReference type="InterPro" id="IPR000835">
    <property type="entry name" value="HTH_MarR-typ"/>
</dbReference>
<dbReference type="AlphaFoldDB" id="A0AAU0MHP0"/>
<dbReference type="GO" id="GO:0003700">
    <property type="term" value="F:DNA-binding transcription factor activity"/>
    <property type="evidence" value="ECO:0007669"/>
    <property type="project" value="InterPro"/>
</dbReference>
<dbReference type="InterPro" id="IPR036388">
    <property type="entry name" value="WH-like_DNA-bd_sf"/>
</dbReference>
<organism evidence="2 3">
    <name type="scientific">Microbacterium limosum</name>
    <dbReference type="NCBI Taxonomy" id="3079935"/>
    <lineage>
        <taxon>Bacteria</taxon>
        <taxon>Bacillati</taxon>
        <taxon>Actinomycetota</taxon>
        <taxon>Actinomycetes</taxon>
        <taxon>Micrococcales</taxon>
        <taxon>Microbacteriaceae</taxon>
        <taxon>Microbacterium</taxon>
    </lineage>
</organism>
<accession>A0AAU0MHP0</accession>
<dbReference type="InterPro" id="IPR039422">
    <property type="entry name" value="MarR/SlyA-like"/>
</dbReference>
<protein>
    <submittedName>
        <fullName evidence="2">MarR family transcriptional regulator</fullName>
    </submittedName>
</protein>
<dbReference type="RefSeq" id="WP_330171076.1">
    <property type="nucleotide sequence ID" value="NZ_CP137080.1"/>
</dbReference>
<dbReference type="PROSITE" id="PS50995">
    <property type="entry name" value="HTH_MARR_2"/>
    <property type="match status" value="1"/>
</dbReference>
<gene>
    <name evidence="2" type="ORF">RYJ27_01740</name>
</gene>
<dbReference type="Pfam" id="PF12802">
    <property type="entry name" value="MarR_2"/>
    <property type="match status" value="1"/>
</dbReference>
<dbReference type="PANTHER" id="PTHR33164">
    <property type="entry name" value="TRANSCRIPTIONAL REGULATOR, MARR FAMILY"/>
    <property type="match status" value="1"/>
</dbReference>
<reference evidence="2 3" key="1">
    <citation type="submission" date="2023-10" db="EMBL/GenBank/DDBJ databases">
        <title>Y20.</title>
        <authorList>
            <person name="Zhang G."/>
            <person name="Ding Y."/>
        </authorList>
    </citation>
    <scope>NUCLEOTIDE SEQUENCE [LARGE SCALE GENOMIC DNA]</scope>
    <source>
        <strain evidence="2 3">Y20</strain>
    </source>
</reference>
<dbReference type="SMART" id="SM00347">
    <property type="entry name" value="HTH_MARR"/>
    <property type="match status" value="1"/>
</dbReference>
<dbReference type="KEGG" id="mliy:RYJ27_01740"/>
<dbReference type="EMBL" id="CP137080">
    <property type="protein sequence ID" value="WOQ69982.1"/>
    <property type="molecule type" value="Genomic_DNA"/>
</dbReference>
<dbReference type="Proteomes" id="UP001329313">
    <property type="component" value="Chromosome"/>
</dbReference>
<proteinExistence type="predicted"/>
<evidence type="ECO:0000259" key="1">
    <source>
        <dbReference type="PROSITE" id="PS50995"/>
    </source>
</evidence>
<name>A0AAU0MHP0_9MICO</name>
<feature type="domain" description="HTH marR-type" evidence="1">
    <location>
        <begin position="1"/>
        <end position="141"/>
    </location>
</feature>